<feature type="domain" description="PDZ GRASP-type" evidence="11">
    <location>
        <begin position="111"/>
        <end position="199"/>
    </location>
</feature>
<evidence type="ECO:0000256" key="10">
    <source>
        <dbReference type="SAM" id="MobiDB-lite"/>
    </source>
</evidence>
<dbReference type="GO" id="GO:0007030">
    <property type="term" value="P:Golgi organization"/>
    <property type="evidence" value="ECO:0007669"/>
    <property type="project" value="TreeGrafter"/>
</dbReference>
<dbReference type="Pfam" id="PF04495">
    <property type="entry name" value="GRASP55_65"/>
    <property type="match status" value="1"/>
</dbReference>
<evidence type="ECO:0000256" key="1">
    <source>
        <dbReference type="ARBA" id="ARBA00004394"/>
    </source>
</evidence>
<keyword evidence="9" id="KW-0862">Zinc</keyword>
<evidence type="ECO:0000313" key="12">
    <source>
        <dbReference type="EMBL" id="CAH2086496.1"/>
    </source>
</evidence>
<evidence type="ECO:0000256" key="5">
    <source>
        <dbReference type="ARBA" id="ARBA00022737"/>
    </source>
</evidence>
<reference evidence="12" key="1">
    <citation type="submission" date="2022-03" db="EMBL/GenBank/DDBJ databases">
        <authorList>
            <person name="Tunstrom K."/>
        </authorList>
    </citation>
    <scope>NUCLEOTIDE SEQUENCE</scope>
</reference>
<organism evidence="12 13">
    <name type="scientific">Euphydryas editha</name>
    <name type="common">Edith's checkerspot</name>
    <dbReference type="NCBI Taxonomy" id="104508"/>
    <lineage>
        <taxon>Eukaryota</taxon>
        <taxon>Metazoa</taxon>
        <taxon>Ecdysozoa</taxon>
        <taxon>Arthropoda</taxon>
        <taxon>Hexapoda</taxon>
        <taxon>Insecta</taxon>
        <taxon>Pterygota</taxon>
        <taxon>Neoptera</taxon>
        <taxon>Endopterygota</taxon>
        <taxon>Lepidoptera</taxon>
        <taxon>Glossata</taxon>
        <taxon>Ditrysia</taxon>
        <taxon>Papilionoidea</taxon>
        <taxon>Nymphalidae</taxon>
        <taxon>Nymphalinae</taxon>
        <taxon>Euphydryas</taxon>
    </lineage>
</organism>
<accession>A0AAU9TL74</accession>
<evidence type="ECO:0000256" key="4">
    <source>
        <dbReference type="ARBA" id="ARBA00022707"/>
    </source>
</evidence>
<evidence type="ECO:0000313" key="13">
    <source>
        <dbReference type="Proteomes" id="UP001153954"/>
    </source>
</evidence>
<comment type="subcellular location">
    <subcellularLocation>
        <location evidence="1">Golgi apparatus membrane</location>
    </subcellularLocation>
</comment>
<feature type="domain" description="PDZ GRASP-type" evidence="11">
    <location>
        <begin position="15"/>
        <end position="105"/>
    </location>
</feature>
<keyword evidence="3" id="KW-0597">Phosphoprotein</keyword>
<feature type="binding site" evidence="9">
    <location>
        <position position="103"/>
    </location>
    <ligand>
        <name>Zn(2+)</name>
        <dbReference type="ChEBI" id="CHEBI:29105"/>
    </ligand>
</feature>
<name>A0AAU9TL74_EUPED</name>
<comment type="similarity">
    <text evidence="2">Belongs to the GORASP family.</text>
</comment>
<dbReference type="GO" id="GO:0046872">
    <property type="term" value="F:metal ion binding"/>
    <property type="evidence" value="ECO:0007669"/>
    <property type="project" value="UniProtKB-KW"/>
</dbReference>
<feature type="binding site" evidence="9">
    <location>
        <position position="18"/>
    </location>
    <ligand>
        <name>Zn(2+)</name>
        <dbReference type="ChEBI" id="CHEBI:29105"/>
    </ligand>
</feature>
<dbReference type="FunFam" id="2.30.42.10:FF:000026">
    <property type="entry name" value="Golgi reassembly stacking protein 2"/>
    <property type="match status" value="1"/>
</dbReference>
<evidence type="ECO:0000256" key="2">
    <source>
        <dbReference type="ARBA" id="ARBA00007144"/>
    </source>
</evidence>
<comment type="caution">
    <text evidence="12">The sequence shown here is derived from an EMBL/GenBank/DDBJ whole genome shotgun (WGS) entry which is preliminary data.</text>
</comment>
<dbReference type="AlphaFoldDB" id="A0AAU9TL74"/>
<keyword evidence="8" id="KW-0449">Lipoprotein</keyword>
<dbReference type="GO" id="GO:0000139">
    <property type="term" value="C:Golgi membrane"/>
    <property type="evidence" value="ECO:0007669"/>
    <property type="project" value="UniProtKB-SubCell"/>
</dbReference>
<dbReference type="PANTHER" id="PTHR12893:SF0">
    <property type="entry name" value="GRASP65"/>
    <property type="match status" value="1"/>
</dbReference>
<keyword evidence="13" id="KW-1185">Reference proteome</keyword>
<dbReference type="InterPro" id="IPR024958">
    <property type="entry name" value="GRASP_PDZ"/>
</dbReference>
<gene>
    <name evidence="12" type="ORF">EEDITHA_LOCUS2870</name>
</gene>
<keyword evidence="6" id="KW-0333">Golgi apparatus</keyword>
<dbReference type="PROSITE" id="PS51865">
    <property type="entry name" value="PDZ_GRASP"/>
    <property type="match status" value="2"/>
</dbReference>
<evidence type="ECO:0000256" key="3">
    <source>
        <dbReference type="ARBA" id="ARBA00022553"/>
    </source>
</evidence>
<sequence length="451" mass="48983">MGSSQSSEVPGGGSEGYHILRVQDGSPGQKANLEPFFDFIVAIEDTRLDQDNDTLKTLLKQNIDKNIKMRIYSTKTQSVREVMITPSQNWGGQGLLGVSIRFCSFEGANENVWHILEVHPSSPAELAGLRPFSDYIIGADSIMHESEDLFTLIEAHEGRALKLFVYNINDDSCREVHITPNHNWGGEGSLGCGIGYGYLHRIPIRNNPIEPNQKHYAPPTSMVSSQSANVHQDALITGIQNLNVTNETTPLVNIQGTNQPGSTEVSQPPFLSGVPLVNPASYTTSFNNEQPNMTEYVGVQPSMSTPPLTQTQSMVSNMAAYSSNLAETTLTNLGSIPSVSNMQPPAPLPNLPGIPMNQPQPYIPIMSNYSQPQVSTSIPMQQTSPNLVPTFDMSSFTQAPMQPPPLSSGLPVVTPVSLPGMPSITVSATLPVSTMQEIHQQQVLHQQDLLS</sequence>
<dbReference type="InterPro" id="IPR007583">
    <property type="entry name" value="GRASP55_65"/>
</dbReference>
<evidence type="ECO:0000256" key="7">
    <source>
        <dbReference type="ARBA" id="ARBA00023136"/>
    </source>
</evidence>
<dbReference type="Gene3D" id="2.30.42.10">
    <property type="match status" value="2"/>
</dbReference>
<evidence type="ECO:0000256" key="6">
    <source>
        <dbReference type="ARBA" id="ARBA00023034"/>
    </source>
</evidence>
<evidence type="ECO:0000256" key="9">
    <source>
        <dbReference type="PIRSR" id="PIRSR607583-1"/>
    </source>
</evidence>
<proteinExistence type="inferred from homology"/>
<dbReference type="PANTHER" id="PTHR12893">
    <property type="entry name" value="GOLGI REASSEMBLY STACKING PROTEIN GRASP"/>
    <property type="match status" value="1"/>
</dbReference>
<dbReference type="FunFam" id="2.30.42.10:FF:000056">
    <property type="entry name" value="Golgi reassembly-stacking protein 2 isoform 1"/>
    <property type="match status" value="1"/>
</dbReference>
<protein>
    <recommendedName>
        <fullName evidence="11">PDZ GRASP-type domain-containing protein</fullName>
    </recommendedName>
</protein>
<dbReference type="SUPFAM" id="SSF50156">
    <property type="entry name" value="PDZ domain-like"/>
    <property type="match status" value="2"/>
</dbReference>
<evidence type="ECO:0000256" key="8">
    <source>
        <dbReference type="ARBA" id="ARBA00023288"/>
    </source>
</evidence>
<keyword evidence="4" id="KW-0519">Myristate</keyword>
<dbReference type="InterPro" id="IPR036034">
    <property type="entry name" value="PDZ_sf"/>
</dbReference>
<dbReference type="Proteomes" id="UP001153954">
    <property type="component" value="Unassembled WGS sequence"/>
</dbReference>
<dbReference type="EMBL" id="CAKOGL010000005">
    <property type="protein sequence ID" value="CAH2086496.1"/>
    <property type="molecule type" value="Genomic_DNA"/>
</dbReference>
<keyword evidence="5" id="KW-0677">Repeat</keyword>
<evidence type="ECO:0000259" key="11">
    <source>
        <dbReference type="PROSITE" id="PS51865"/>
    </source>
</evidence>
<keyword evidence="7" id="KW-0472">Membrane</keyword>
<feature type="region of interest" description="Disordered" evidence="10">
    <location>
        <begin position="1"/>
        <end position="21"/>
    </location>
</feature>
<keyword evidence="9" id="KW-0479">Metal-binding</keyword>